<feature type="repeat" description="TPR" evidence="7">
    <location>
        <begin position="235"/>
        <end position="268"/>
    </location>
</feature>
<organism evidence="9 10">
    <name type="scientific">Culex pipiens pipiens</name>
    <name type="common">Northern house mosquito</name>
    <dbReference type="NCBI Taxonomy" id="38569"/>
    <lineage>
        <taxon>Eukaryota</taxon>
        <taxon>Metazoa</taxon>
        <taxon>Ecdysozoa</taxon>
        <taxon>Arthropoda</taxon>
        <taxon>Hexapoda</taxon>
        <taxon>Insecta</taxon>
        <taxon>Pterygota</taxon>
        <taxon>Neoptera</taxon>
        <taxon>Endopterygota</taxon>
        <taxon>Diptera</taxon>
        <taxon>Nematocera</taxon>
        <taxon>Culicoidea</taxon>
        <taxon>Culicidae</taxon>
        <taxon>Culicinae</taxon>
        <taxon>Culicini</taxon>
        <taxon>Culex</taxon>
        <taxon>Culex</taxon>
    </lineage>
</organism>
<reference evidence="9 10" key="1">
    <citation type="submission" date="2024-05" db="EMBL/GenBank/DDBJ databases">
        <title>Culex pipiens pipiens assembly and annotation.</title>
        <authorList>
            <person name="Alout H."/>
            <person name="Durand T."/>
        </authorList>
    </citation>
    <scope>NUCLEOTIDE SEQUENCE [LARGE SCALE GENOMIC DNA]</scope>
    <source>
        <strain evidence="9">HA-2024</strain>
        <tissue evidence="9">Whole body</tissue>
    </source>
</reference>
<sequence length="368" mass="41378">MILFFLILKLILKRDPYHKRSLTVQIGCLMEMKDFNKLFYVAHKLVDFYPDDAISWYAVGCYYDLIGKSDPARRYLSKATTLDRLYGPAWLAYGHSFAKENEHDQAMAAYFKATQLMRGCHLPLLYIGVECGLTKNLEMAEKFFYQAMSIAPLDVYVLHELGVIKFEYELYESAEEVFRTTLDMVQSMAKANGEPISARWEPLLNNLGHCCRKNKKFEEALEFHRRALFLKPLSGATYTAIGFVQALMGRLDDAVESFHKSLSLKRDDVFTTTILKYVIEDLAEEAPLPFYADGEDDIELGGKEDDSEETRDDEMGGKAGGVGDSGVAGTPGTGPDGAPPRLKLKFDEYDSNASPVSDTSADDMSMDL</sequence>
<dbReference type="Pfam" id="PF13181">
    <property type="entry name" value="TPR_8"/>
    <property type="match status" value="1"/>
</dbReference>
<dbReference type="SMART" id="SM00028">
    <property type="entry name" value="TPR"/>
    <property type="match status" value="6"/>
</dbReference>
<dbReference type="Proteomes" id="UP001562425">
    <property type="component" value="Unassembled WGS sequence"/>
</dbReference>
<evidence type="ECO:0000313" key="10">
    <source>
        <dbReference type="Proteomes" id="UP001562425"/>
    </source>
</evidence>
<keyword evidence="4" id="KW-0833">Ubl conjugation pathway</keyword>
<protein>
    <recommendedName>
        <fullName evidence="11">Cell division cycle protein 16</fullName>
    </recommendedName>
</protein>
<evidence type="ECO:0000256" key="3">
    <source>
        <dbReference type="ARBA" id="ARBA00022776"/>
    </source>
</evidence>
<evidence type="ECO:0000313" key="9">
    <source>
        <dbReference type="EMBL" id="KAL1397705.1"/>
    </source>
</evidence>
<dbReference type="PROSITE" id="PS50005">
    <property type="entry name" value="TPR"/>
    <property type="match status" value="2"/>
</dbReference>
<dbReference type="Gene3D" id="1.25.40.10">
    <property type="entry name" value="Tetratricopeptide repeat domain"/>
    <property type="match status" value="1"/>
</dbReference>
<evidence type="ECO:0000256" key="5">
    <source>
        <dbReference type="ARBA" id="ARBA00022803"/>
    </source>
</evidence>
<evidence type="ECO:0000256" key="1">
    <source>
        <dbReference type="ARBA" id="ARBA00022618"/>
    </source>
</evidence>
<comment type="caution">
    <text evidence="9">The sequence shown here is derived from an EMBL/GenBank/DDBJ whole genome shotgun (WGS) entry which is preliminary data.</text>
</comment>
<dbReference type="PANTHER" id="PTHR12558">
    <property type="entry name" value="CELL DIVISION CYCLE 16,23,27"/>
    <property type="match status" value="1"/>
</dbReference>
<gene>
    <name evidence="9" type="ORF">pipiens_009556</name>
</gene>
<keyword evidence="3" id="KW-0498">Mitosis</keyword>
<dbReference type="AlphaFoldDB" id="A0ABD1DDF5"/>
<feature type="compositionally biased region" description="Gly residues" evidence="8">
    <location>
        <begin position="317"/>
        <end position="335"/>
    </location>
</feature>
<evidence type="ECO:0000256" key="6">
    <source>
        <dbReference type="ARBA" id="ARBA00023306"/>
    </source>
</evidence>
<dbReference type="PANTHER" id="PTHR12558:SF9">
    <property type="entry name" value="CELL DIVISION CYCLE PROTEIN 16 HOMOLOG"/>
    <property type="match status" value="1"/>
</dbReference>
<evidence type="ECO:0000256" key="4">
    <source>
        <dbReference type="ARBA" id="ARBA00022786"/>
    </source>
</evidence>
<keyword evidence="10" id="KW-1185">Reference proteome</keyword>
<feature type="compositionally biased region" description="Acidic residues" evidence="8">
    <location>
        <begin position="293"/>
        <end position="312"/>
    </location>
</feature>
<dbReference type="GO" id="GO:0051301">
    <property type="term" value="P:cell division"/>
    <property type="evidence" value="ECO:0007669"/>
    <property type="project" value="UniProtKB-KW"/>
</dbReference>
<dbReference type="SUPFAM" id="SSF48452">
    <property type="entry name" value="TPR-like"/>
    <property type="match status" value="1"/>
</dbReference>
<proteinExistence type="predicted"/>
<keyword evidence="5 7" id="KW-0802">TPR repeat</keyword>
<dbReference type="InterPro" id="IPR019734">
    <property type="entry name" value="TPR_rpt"/>
</dbReference>
<accession>A0ABD1DDF5</accession>
<keyword evidence="1" id="KW-0132">Cell division</keyword>
<name>A0ABD1DDF5_CULPP</name>
<keyword evidence="2" id="KW-0677">Repeat</keyword>
<dbReference type="EMBL" id="JBEHCU010006181">
    <property type="protein sequence ID" value="KAL1397705.1"/>
    <property type="molecule type" value="Genomic_DNA"/>
</dbReference>
<feature type="repeat" description="TPR" evidence="7">
    <location>
        <begin position="201"/>
        <end position="234"/>
    </location>
</feature>
<keyword evidence="6" id="KW-0131">Cell cycle</keyword>
<evidence type="ECO:0000256" key="7">
    <source>
        <dbReference type="PROSITE-ProRule" id="PRU00339"/>
    </source>
</evidence>
<evidence type="ECO:0000256" key="2">
    <source>
        <dbReference type="ARBA" id="ARBA00022737"/>
    </source>
</evidence>
<dbReference type="InterPro" id="IPR011990">
    <property type="entry name" value="TPR-like_helical_dom_sf"/>
</dbReference>
<dbReference type="Pfam" id="PF00515">
    <property type="entry name" value="TPR_1"/>
    <property type="match status" value="1"/>
</dbReference>
<evidence type="ECO:0008006" key="11">
    <source>
        <dbReference type="Google" id="ProtNLM"/>
    </source>
</evidence>
<feature type="region of interest" description="Disordered" evidence="8">
    <location>
        <begin position="292"/>
        <end position="368"/>
    </location>
</feature>
<evidence type="ECO:0000256" key="8">
    <source>
        <dbReference type="SAM" id="MobiDB-lite"/>
    </source>
</evidence>